<evidence type="ECO:0000313" key="2">
    <source>
        <dbReference type="Proteomes" id="UP000005306"/>
    </source>
</evidence>
<dbReference type="SUPFAM" id="SSF46785">
    <property type="entry name" value="Winged helix' DNA-binding domain"/>
    <property type="match status" value="1"/>
</dbReference>
<proteinExistence type="predicted"/>
<gene>
    <name evidence="1" type="ORF">PU1002_06111</name>
</gene>
<protein>
    <submittedName>
        <fullName evidence="1">Probable transcription regulatory protein</fullName>
    </submittedName>
</protein>
<evidence type="ECO:0000313" key="1">
    <source>
        <dbReference type="EMBL" id="EAS85273.1"/>
    </source>
</evidence>
<dbReference type="Proteomes" id="UP000005306">
    <property type="component" value="Unassembled WGS sequence"/>
</dbReference>
<dbReference type="HOGENOM" id="CLU_856961_0_0_5"/>
<sequence length="351" mass="41093">MEIYFESLTTDQNGWKNQLIILKQKMIKNIPSISSEVNEEKIFKVINENFSQLAPAYYTLVSSWLINAYKVHKGIDKFIILIYLINKDFIFYRKNGLIVDYDTFYKDKSLEIPKINISDIAKDLLIPKENVRRKISELEERGIIKRKGKKIFIEISGFSQAKPNITLNDLSVFVSKFSEVLKDKNIVDKSFDAEEISKLIKENFSFCWYQFYKFIFIFANSWKTGTKTQDLETICVGFIVLINTVQNKNFKNKNLDRKKYLKEIQKPDHIGINAFSIAEITGIPRATVVRKLVFLIKNKFLNIDEKKLYTFGIGVQSKQFKVISKLQDRNMNALSKFLYRVFNQIKVINSN</sequence>
<name>Q1V0F5_PELU1</name>
<dbReference type="Gene3D" id="1.10.10.10">
    <property type="entry name" value="Winged helix-like DNA-binding domain superfamily/Winged helix DNA-binding domain"/>
    <property type="match status" value="1"/>
</dbReference>
<reference evidence="1 2" key="1">
    <citation type="submission" date="2006-04" db="EMBL/GenBank/DDBJ databases">
        <authorList>
            <person name="Giovannoni S.J."/>
            <person name="Cho J.-C."/>
            <person name="Ferriera S."/>
            <person name="Johnson J."/>
            <person name="Kravitz S."/>
            <person name="Halpern A."/>
            <person name="Remington K."/>
            <person name="Beeson K."/>
            <person name="Tran B."/>
            <person name="Rogers Y.-H."/>
            <person name="Friedman R."/>
            <person name="Venter J.C."/>
        </authorList>
    </citation>
    <scope>NUCLEOTIDE SEQUENCE [LARGE SCALE GENOMIC DNA]</scope>
    <source>
        <strain evidence="1 2">HTCC1002</strain>
    </source>
</reference>
<dbReference type="InterPro" id="IPR036388">
    <property type="entry name" value="WH-like_DNA-bd_sf"/>
</dbReference>
<comment type="caution">
    <text evidence="1">The sequence shown here is derived from an EMBL/GenBank/DDBJ whole genome shotgun (WGS) entry which is preliminary data.</text>
</comment>
<accession>Q1V0F5</accession>
<dbReference type="InterPro" id="IPR036390">
    <property type="entry name" value="WH_DNA-bd_sf"/>
</dbReference>
<dbReference type="EMBL" id="AAPV01000001">
    <property type="protein sequence ID" value="EAS85273.1"/>
    <property type="molecule type" value="Genomic_DNA"/>
</dbReference>
<dbReference type="AlphaFoldDB" id="Q1V0F5"/>
<organism evidence="1 2">
    <name type="scientific">Pelagibacter ubique (strain HTCC1002)</name>
    <dbReference type="NCBI Taxonomy" id="314261"/>
    <lineage>
        <taxon>Bacteria</taxon>
        <taxon>Pseudomonadati</taxon>
        <taxon>Pseudomonadota</taxon>
        <taxon>Alphaproteobacteria</taxon>
        <taxon>Candidatus Pelagibacterales</taxon>
        <taxon>Candidatus Pelagibacteraceae</taxon>
        <taxon>Candidatus Pelagibacter</taxon>
    </lineage>
</organism>